<dbReference type="RefSeq" id="WP_146982336.1">
    <property type="nucleotide sequence ID" value="NZ_VOSM01000008.1"/>
</dbReference>
<evidence type="ECO:0000256" key="3">
    <source>
        <dbReference type="HAMAP-Rule" id="MF_00187"/>
    </source>
</evidence>
<keyword evidence="2 3" id="KW-0501">Molybdenum cofactor biosynthesis</keyword>
<gene>
    <name evidence="3 4" type="primary">fdhD</name>
    <name evidence="4" type="ORF">FRC98_15410</name>
</gene>
<feature type="binding site" evidence="3">
    <location>
        <begin position="268"/>
        <end position="273"/>
    </location>
    <ligand>
        <name>Mo-bis(molybdopterin guanine dinucleotide)</name>
        <dbReference type="ChEBI" id="CHEBI:60539"/>
    </ligand>
</feature>
<dbReference type="EMBL" id="VOSM01000008">
    <property type="protein sequence ID" value="TXD35595.1"/>
    <property type="molecule type" value="Genomic_DNA"/>
</dbReference>
<dbReference type="OrthoDB" id="3197277at2"/>
<dbReference type="Proteomes" id="UP000321412">
    <property type="component" value="Unassembled WGS sequence"/>
</dbReference>
<comment type="function">
    <text evidence="3">Required for formate dehydrogenase (FDH) activity. Acts as a sulfur carrier protein that transfers sulfur from IscS to the molybdenum cofactor prior to its insertion into FDH.</text>
</comment>
<dbReference type="NCBIfam" id="NF001943">
    <property type="entry name" value="PRK00724.1-2"/>
    <property type="match status" value="1"/>
</dbReference>
<sequence>MATDPTTRHRAIERVLRSGEEQQRQHLDDLLVIEEPMELRIDYAIAGKRASRSLAITMRTPGDDEDLARGFLLTEGIINSEADLLSLKRCTDGQGEESPNIWRATLAEGCNFDPGKLQRNFYSTSSCGVCGKASLDALHHQGVMPVADGPAIDAELLLQLPEQLCAAQATFDRTGGLHACALFNARGELLDLAEDVGRHNALDKLLGRALRRGQLPLGDRILLLSGRASFELIQKSLVAGIGLVAAVGAPSSLAVDLSDTYAQTLVGFLRDARFNIYTHPRRLT</sequence>
<dbReference type="NCBIfam" id="TIGR00129">
    <property type="entry name" value="fdhD_narQ"/>
    <property type="match status" value="1"/>
</dbReference>
<dbReference type="SUPFAM" id="SSF53927">
    <property type="entry name" value="Cytidine deaminase-like"/>
    <property type="match status" value="1"/>
</dbReference>
<dbReference type="GO" id="GO:0097163">
    <property type="term" value="F:sulfur carrier activity"/>
    <property type="evidence" value="ECO:0007669"/>
    <property type="project" value="UniProtKB-UniRule"/>
</dbReference>
<name>A0A5C6XE04_9DELT</name>
<comment type="caution">
    <text evidence="4">The sequence shown here is derived from an EMBL/GenBank/DDBJ whole genome shotgun (WGS) entry which is preliminary data.</text>
</comment>
<dbReference type="GO" id="GO:0016783">
    <property type="term" value="F:sulfurtransferase activity"/>
    <property type="evidence" value="ECO:0007669"/>
    <property type="project" value="InterPro"/>
</dbReference>
<dbReference type="PANTHER" id="PTHR30592:SF1">
    <property type="entry name" value="SULFUR CARRIER PROTEIN FDHD"/>
    <property type="match status" value="1"/>
</dbReference>
<dbReference type="PIRSF" id="PIRSF015626">
    <property type="entry name" value="FdhD"/>
    <property type="match status" value="1"/>
</dbReference>
<dbReference type="GO" id="GO:0006777">
    <property type="term" value="P:Mo-molybdopterin cofactor biosynthetic process"/>
    <property type="evidence" value="ECO:0007669"/>
    <property type="project" value="UniProtKB-UniRule"/>
</dbReference>
<dbReference type="PANTHER" id="PTHR30592">
    <property type="entry name" value="FORMATE DEHYDROGENASE"/>
    <property type="match status" value="1"/>
</dbReference>
<dbReference type="InterPro" id="IPR003786">
    <property type="entry name" value="FdhD"/>
</dbReference>
<dbReference type="HAMAP" id="MF_00187">
    <property type="entry name" value="FdhD"/>
    <property type="match status" value="1"/>
</dbReference>
<proteinExistence type="inferred from homology"/>
<protein>
    <recommendedName>
        <fullName evidence="3">Sulfur carrier protein FdhD</fullName>
    </recommendedName>
</protein>
<keyword evidence="1 3" id="KW-0963">Cytoplasm</keyword>
<organism evidence="4 5">
    <name type="scientific">Lujinxingia vulgaris</name>
    <dbReference type="NCBI Taxonomy" id="2600176"/>
    <lineage>
        <taxon>Bacteria</taxon>
        <taxon>Deltaproteobacteria</taxon>
        <taxon>Bradymonadales</taxon>
        <taxon>Lujinxingiaceae</taxon>
        <taxon>Lujinxingia</taxon>
    </lineage>
</organism>
<dbReference type="Gene3D" id="3.10.20.10">
    <property type="match status" value="1"/>
</dbReference>
<dbReference type="AlphaFoldDB" id="A0A5C6XE04"/>
<comment type="similarity">
    <text evidence="3">Belongs to the FdhD family.</text>
</comment>
<evidence type="ECO:0000313" key="4">
    <source>
        <dbReference type="EMBL" id="TXD35595.1"/>
    </source>
</evidence>
<feature type="active site" description="Cysteine persulfide intermediate" evidence="3">
    <location>
        <position position="127"/>
    </location>
</feature>
<keyword evidence="4" id="KW-0808">Transferase</keyword>
<accession>A0A5C6XE04</accession>
<dbReference type="Gene3D" id="3.40.140.10">
    <property type="entry name" value="Cytidine Deaminase, domain 2"/>
    <property type="match status" value="1"/>
</dbReference>
<keyword evidence="5" id="KW-1185">Reference proteome</keyword>
<evidence type="ECO:0000256" key="2">
    <source>
        <dbReference type="ARBA" id="ARBA00023150"/>
    </source>
</evidence>
<dbReference type="GO" id="GO:0005737">
    <property type="term" value="C:cytoplasm"/>
    <property type="evidence" value="ECO:0007669"/>
    <property type="project" value="UniProtKB-SubCell"/>
</dbReference>
<comment type="subcellular location">
    <subcellularLocation>
        <location evidence="3">Cytoplasm</location>
    </subcellularLocation>
</comment>
<evidence type="ECO:0000313" key="5">
    <source>
        <dbReference type="Proteomes" id="UP000321412"/>
    </source>
</evidence>
<reference evidence="4 5" key="1">
    <citation type="submission" date="2019-08" db="EMBL/GenBank/DDBJ databases">
        <title>Bradymonadales sp. TMQ4.</title>
        <authorList>
            <person name="Liang Q."/>
        </authorList>
    </citation>
    <scope>NUCLEOTIDE SEQUENCE [LARGE SCALE GENOMIC DNA]</scope>
    <source>
        <strain evidence="4 5">TMQ4</strain>
    </source>
</reference>
<dbReference type="Pfam" id="PF02634">
    <property type="entry name" value="FdhD-NarQ"/>
    <property type="match status" value="1"/>
</dbReference>
<dbReference type="InterPro" id="IPR016193">
    <property type="entry name" value="Cytidine_deaminase-like"/>
</dbReference>
<evidence type="ECO:0000256" key="1">
    <source>
        <dbReference type="ARBA" id="ARBA00022490"/>
    </source>
</evidence>